<dbReference type="OrthoDB" id="3638712at2"/>
<evidence type="ECO:0000313" key="2">
    <source>
        <dbReference type="Proteomes" id="UP000249915"/>
    </source>
</evidence>
<gene>
    <name evidence="1" type="ORF">BAY60_17595</name>
</gene>
<dbReference type="RefSeq" id="WP_112282476.1">
    <property type="nucleotide sequence ID" value="NZ_VIVS01000002.1"/>
</dbReference>
<name>A0A2V4B324_9PSEU</name>
<dbReference type="Proteomes" id="UP000249915">
    <property type="component" value="Unassembled WGS sequence"/>
</dbReference>
<protein>
    <submittedName>
        <fullName evidence="1">Uncharacterized protein</fullName>
    </submittedName>
</protein>
<dbReference type="EMBL" id="MASW01000002">
    <property type="protein sequence ID" value="PXY28473.1"/>
    <property type="molecule type" value="Genomic_DNA"/>
</dbReference>
<dbReference type="AlphaFoldDB" id="A0A2V4B324"/>
<sequence length="70" mass="7352">MVELLGILLTVQGVGGFVNRVAGGESKSWFVQLHVLPESLHIPASIVLALVGGVLAFAGGSRRRKDSPRS</sequence>
<proteinExistence type="predicted"/>
<keyword evidence="2" id="KW-1185">Reference proteome</keyword>
<accession>A0A2V4B324</accession>
<evidence type="ECO:0000313" key="1">
    <source>
        <dbReference type="EMBL" id="PXY28473.1"/>
    </source>
</evidence>
<comment type="caution">
    <text evidence="1">The sequence shown here is derived from an EMBL/GenBank/DDBJ whole genome shotgun (WGS) entry which is preliminary data.</text>
</comment>
<organism evidence="1 2">
    <name type="scientific">Prauserella muralis</name>
    <dbReference type="NCBI Taxonomy" id="588067"/>
    <lineage>
        <taxon>Bacteria</taxon>
        <taxon>Bacillati</taxon>
        <taxon>Actinomycetota</taxon>
        <taxon>Actinomycetes</taxon>
        <taxon>Pseudonocardiales</taxon>
        <taxon>Pseudonocardiaceae</taxon>
        <taxon>Prauserella</taxon>
    </lineage>
</organism>
<reference evidence="1 2" key="1">
    <citation type="submission" date="2016-07" db="EMBL/GenBank/DDBJ databases">
        <title>Draft genome sequence of Prauserella muralis DSM 45305, isolated from a mould-covered wall in an indoor environment.</title>
        <authorList>
            <person name="Ruckert C."/>
            <person name="Albersmeier A."/>
            <person name="Jiang C.-L."/>
            <person name="Jiang Y."/>
            <person name="Kalinowski J."/>
            <person name="Schneider O."/>
            <person name="Winkler A."/>
            <person name="Zotchev S.B."/>
        </authorList>
    </citation>
    <scope>NUCLEOTIDE SEQUENCE [LARGE SCALE GENOMIC DNA]</scope>
    <source>
        <strain evidence="1 2">DSM 45305</strain>
    </source>
</reference>